<dbReference type="Proteomes" id="UP000011618">
    <property type="component" value="Unassembled WGS sequence"/>
</dbReference>
<feature type="region of interest" description="Disordered" evidence="1">
    <location>
        <begin position="66"/>
        <end position="93"/>
    </location>
</feature>
<evidence type="ECO:0000313" key="4">
    <source>
        <dbReference type="Proteomes" id="UP000011618"/>
    </source>
</evidence>
<dbReference type="InterPro" id="IPR014710">
    <property type="entry name" value="RmlC-like_jellyroll"/>
</dbReference>
<dbReference type="RefSeq" id="WP_006185056.1">
    <property type="nucleotide sequence ID" value="NZ_AOII01000042.1"/>
</dbReference>
<dbReference type="EMBL" id="AOII01000042">
    <property type="protein sequence ID" value="ELY78778.1"/>
    <property type="molecule type" value="Genomic_DNA"/>
</dbReference>
<reference evidence="3 4" key="1">
    <citation type="journal article" date="2014" name="PLoS Genet.">
        <title>Phylogenetically driven sequencing of extremely halophilic archaea reveals strategies for static and dynamic osmo-response.</title>
        <authorList>
            <person name="Becker E.A."/>
            <person name="Seitzer P.M."/>
            <person name="Tritt A."/>
            <person name="Larsen D."/>
            <person name="Krusor M."/>
            <person name="Yao A.I."/>
            <person name="Wu D."/>
            <person name="Madern D."/>
            <person name="Eisen J.A."/>
            <person name="Darling A.E."/>
            <person name="Facciotti M.T."/>
        </authorList>
    </citation>
    <scope>NUCLEOTIDE SEQUENCE [LARGE SCALE GENOMIC DNA]</scope>
    <source>
        <strain evidence="3 4">DSM 3751</strain>
    </source>
</reference>
<name>L9Z0S1_9EURY</name>
<sequence>MNNLAINRFDTEPGEQLPLASYGHETQEEVFLVLSGTLHVETPGRGFVVSEDSMFAVQPDSLHRAYNPGDAEGAVGRTATTRPSRRYRFPARR</sequence>
<dbReference type="InterPro" id="IPR013096">
    <property type="entry name" value="Cupin_2"/>
</dbReference>
<dbReference type="AlphaFoldDB" id="L9Z0S1"/>
<evidence type="ECO:0000256" key="1">
    <source>
        <dbReference type="SAM" id="MobiDB-lite"/>
    </source>
</evidence>
<protein>
    <submittedName>
        <fullName evidence="3">Cupin</fullName>
    </submittedName>
</protein>
<accession>L9Z0S1</accession>
<gene>
    <name evidence="3" type="ORF">C487_07442</name>
</gene>
<dbReference type="Gene3D" id="2.60.120.10">
    <property type="entry name" value="Jelly Rolls"/>
    <property type="match status" value="1"/>
</dbReference>
<proteinExistence type="predicted"/>
<dbReference type="PATRIC" id="fig|1227495.3.peg.1494"/>
<organism evidence="3 4">
    <name type="scientific">Natrinema pallidum DSM 3751</name>
    <dbReference type="NCBI Taxonomy" id="1227495"/>
    <lineage>
        <taxon>Archaea</taxon>
        <taxon>Methanobacteriati</taxon>
        <taxon>Methanobacteriota</taxon>
        <taxon>Stenosarchaea group</taxon>
        <taxon>Halobacteria</taxon>
        <taxon>Halobacteriales</taxon>
        <taxon>Natrialbaceae</taxon>
        <taxon>Natrinema</taxon>
    </lineage>
</organism>
<dbReference type="SUPFAM" id="SSF51182">
    <property type="entry name" value="RmlC-like cupins"/>
    <property type="match status" value="1"/>
</dbReference>
<dbReference type="GeneID" id="96154344"/>
<dbReference type="CDD" id="cd02208">
    <property type="entry name" value="cupin_RmlC-like"/>
    <property type="match status" value="1"/>
</dbReference>
<dbReference type="eggNOG" id="arCOG02998">
    <property type="taxonomic scope" value="Archaea"/>
</dbReference>
<feature type="compositionally biased region" description="Basic residues" evidence="1">
    <location>
        <begin position="83"/>
        <end position="93"/>
    </location>
</feature>
<dbReference type="Pfam" id="PF07883">
    <property type="entry name" value="Cupin_2"/>
    <property type="match status" value="1"/>
</dbReference>
<evidence type="ECO:0000259" key="2">
    <source>
        <dbReference type="Pfam" id="PF07883"/>
    </source>
</evidence>
<evidence type="ECO:0000313" key="3">
    <source>
        <dbReference type="EMBL" id="ELY78778.1"/>
    </source>
</evidence>
<feature type="domain" description="Cupin type-2" evidence="2">
    <location>
        <begin position="9"/>
        <end position="72"/>
    </location>
</feature>
<comment type="caution">
    <text evidence="3">The sequence shown here is derived from an EMBL/GenBank/DDBJ whole genome shotgun (WGS) entry which is preliminary data.</text>
</comment>
<dbReference type="InterPro" id="IPR011051">
    <property type="entry name" value="RmlC_Cupin_sf"/>
</dbReference>